<evidence type="ECO:0000313" key="5">
    <source>
        <dbReference type="EMBL" id="WPH01894.1"/>
    </source>
</evidence>
<keyword evidence="1" id="KW-0863">Zinc-finger</keyword>
<dbReference type="Pfam" id="PF13639">
    <property type="entry name" value="zf-RING_2"/>
    <property type="match status" value="1"/>
</dbReference>
<dbReference type="GO" id="GO:0061630">
    <property type="term" value="F:ubiquitin protein ligase activity"/>
    <property type="evidence" value="ECO:0007669"/>
    <property type="project" value="InterPro"/>
</dbReference>
<sequence>MANGGLRRSTRARKPVNNYADELAEQDAFATDRKPTKMAKPAKQQTKSGEDDSMKLTDHYPSVKTTKKRSRKPDTEVVEHEGLPPIQTPSEKKTKKSPVNASWHEDAAEARAERTRSRIKQLAPGQAEKRLRPYVNAPNEKFGRYLKSATTQRMFVLERERSVEQNCHANHHDCPRETVRIAGSSGNVYTVQISHIPTCSCPVGIFQRNKSEQCCKHVLYILANMLKAPSELKYQNAFLTHELKALFGNAPIGTESSEVKDEADDLNRKAVSGDCPICFMEFENGDDIVWCRAACGNNIHENCFRQWEQSKNGRVVTCPFCRSAWESEAPKTQKTNVANISIPEKFERGYTNVRHLLDYGEG</sequence>
<dbReference type="PROSITE" id="PS50089">
    <property type="entry name" value="ZF_RING_2"/>
    <property type="match status" value="1"/>
</dbReference>
<name>A0AAQ3M555_9PEZI</name>
<dbReference type="Gene3D" id="3.30.40.10">
    <property type="entry name" value="Zinc/RING finger domain, C3HC4 (zinc finger)"/>
    <property type="match status" value="1"/>
</dbReference>
<dbReference type="PANTHER" id="PTHR21540:SF0">
    <property type="entry name" value="PHD FAMILY PROTEIN"/>
    <property type="match status" value="1"/>
</dbReference>
<keyword evidence="1" id="KW-0479">Metal-binding</keyword>
<dbReference type="CDD" id="cd16494">
    <property type="entry name" value="RING-CH-C4HC3_ZSWM2"/>
    <property type="match status" value="1"/>
</dbReference>
<protein>
    <submittedName>
        <fullName evidence="5">E3 ubiquitin-protein ligase zswim2</fullName>
    </submittedName>
</protein>
<accession>A0AAQ3M555</accession>
<proteinExistence type="predicted"/>
<dbReference type="AlphaFoldDB" id="A0AAQ3M555"/>
<feature type="domain" description="RING-type" evidence="3">
    <location>
        <begin position="275"/>
        <end position="322"/>
    </location>
</feature>
<dbReference type="InterPro" id="IPR039903">
    <property type="entry name" value="Zswim2"/>
</dbReference>
<dbReference type="Proteomes" id="UP001303373">
    <property type="component" value="Chromosome 7"/>
</dbReference>
<evidence type="ECO:0000256" key="2">
    <source>
        <dbReference type="SAM" id="MobiDB-lite"/>
    </source>
</evidence>
<feature type="compositionally biased region" description="Basic and acidic residues" evidence="2">
    <location>
        <begin position="103"/>
        <end position="116"/>
    </location>
</feature>
<dbReference type="PANTHER" id="PTHR21540">
    <property type="entry name" value="RING FINGER AND SWIM DOMAIN-CONTAINING PROTEIN 2"/>
    <property type="match status" value="1"/>
</dbReference>
<organism evidence="5 6">
    <name type="scientific">Acrodontium crateriforme</name>
    <dbReference type="NCBI Taxonomy" id="150365"/>
    <lineage>
        <taxon>Eukaryota</taxon>
        <taxon>Fungi</taxon>
        <taxon>Dikarya</taxon>
        <taxon>Ascomycota</taxon>
        <taxon>Pezizomycotina</taxon>
        <taxon>Dothideomycetes</taxon>
        <taxon>Dothideomycetidae</taxon>
        <taxon>Mycosphaerellales</taxon>
        <taxon>Teratosphaeriaceae</taxon>
        <taxon>Acrodontium</taxon>
    </lineage>
</organism>
<feature type="compositionally biased region" description="Basic and acidic residues" evidence="2">
    <location>
        <begin position="48"/>
        <end position="58"/>
    </location>
</feature>
<keyword evidence="6" id="KW-1185">Reference proteome</keyword>
<keyword evidence="1" id="KW-0862">Zinc</keyword>
<feature type="domain" description="SWIM-type" evidence="4">
    <location>
        <begin position="189"/>
        <end position="226"/>
    </location>
</feature>
<reference evidence="5 6" key="1">
    <citation type="submission" date="2023-11" db="EMBL/GenBank/DDBJ databases">
        <title>An acidophilic fungus is an integral part of prey digestion in a carnivorous sundew plant.</title>
        <authorList>
            <person name="Tsai I.J."/>
        </authorList>
    </citation>
    <scope>NUCLEOTIDE SEQUENCE [LARGE SCALE GENOMIC DNA]</scope>
    <source>
        <strain evidence="5">169a</strain>
    </source>
</reference>
<dbReference type="SUPFAM" id="SSF57850">
    <property type="entry name" value="RING/U-box"/>
    <property type="match status" value="1"/>
</dbReference>
<evidence type="ECO:0000259" key="3">
    <source>
        <dbReference type="PROSITE" id="PS50089"/>
    </source>
</evidence>
<dbReference type="GO" id="GO:0008270">
    <property type="term" value="F:zinc ion binding"/>
    <property type="evidence" value="ECO:0007669"/>
    <property type="project" value="UniProtKB-KW"/>
</dbReference>
<dbReference type="PROSITE" id="PS50966">
    <property type="entry name" value="ZF_SWIM"/>
    <property type="match status" value="1"/>
</dbReference>
<gene>
    <name evidence="5" type="ORF">R9X50_00474800</name>
</gene>
<dbReference type="InterPro" id="IPR013083">
    <property type="entry name" value="Znf_RING/FYVE/PHD"/>
</dbReference>
<feature type="region of interest" description="Disordered" evidence="2">
    <location>
        <begin position="1"/>
        <end position="118"/>
    </location>
</feature>
<evidence type="ECO:0000313" key="6">
    <source>
        <dbReference type="Proteomes" id="UP001303373"/>
    </source>
</evidence>
<dbReference type="EMBL" id="CP138586">
    <property type="protein sequence ID" value="WPH01894.1"/>
    <property type="molecule type" value="Genomic_DNA"/>
</dbReference>
<evidence type="ECO:0000259" key="4">
    <source>
        <dbReference type="PROSITE" id="PS50966"/>
    </source>
</evidence>
<evidence type="ECO:0000256" key="1">
    <source>
        <dbReference type="PROSITE-ProRule" id="PRU00175"/>
    </source>
</evidence>
<dbReference type="InterPro" id="IPR001841">
    <property type="entry name" value="Znf_RING"/>
</dbReference>
<dbReference type="InterPro" id="IPR007527">
    <property type="entry name" value="Znf_SWIM"/>
</dbReference>
<feature type="compositionally biased region" description="Basic and acidic residues" evidence="2">
    <location>
        <begin position="72"/>
        <end position="82"/>
    </location>
</feature>